<organism evidence="1 2">
    <name type="scientific">Pleuronectes platessa</name>
    <name type="common">European plaice</name>
    <dbReference type="NCBI Taxonomy" id="8262"/>
    <lineage>
        <taxon>Eukaryota</taxon>
        <taxon>Metazoa</taxon>
        <taxon>Chordata</taxon>
        <taxon>Craniata</taxon>
        <taxon>Vertebrata</taxon>
        <taxon>Euteleostomi</taxon>
        <taxon>Actinopterygii</taxon>
        <taxon>Neopterygii</taxon>
        <taxon>Teleostei</taxon>
        <taxon>Neoteleostei</taxon>
        <taxon>Acanthomorphata</taxon>
        <taxon>Carangaria</taxon>
        <taxon>Pleuronectiformes</taxon>
        <taxon>Pleuronectoidei</taxon>
        <taxon>Pleuronectidae</taxon>
        <taxon>Pleuronectes</taxon>
    </lineage>
</organism>
<reference evidence="1" key="1">
    <citation type="submission" date="2020-03" db="EMBL/GenBank/DDBJ databases">
        <authorList>
            <person name="Weist P."/>
        </authorList>
    </citation>
    <scope>NUCLEOTIDE SEQUENCE</scope>
</reference>
<dbReference type="Proteomes" id="UP001153269">
    <property type="component" value="Unassembled WGS sequence"/>
</dbReference>
<comment type="caution">
    <text evidence="1">The sequence shown here is derived from an EMBL/GenBank/DDBJ whole genome shotgun (WGS) entry which is preliminary data.</text>
</comment>
<keyword evidence="2" id="KW-1185">Reference proteome</keyword>
<sequence>MHGISSQGVLRDSAYGQSPFLAVREARAVPACQNTPWPPGSTGWEGSLPEISLAVGSRQVSTGPGPGAPEVGSRTPVVLFTFPSASQRRLVGVERESDPSDAQNPALAVICDVFRFSDADSRVCCTSSDISEVAEGTEQSDSIR</sequence>
<dbReference type="EMBL" id="CADEAL010003190">
    <property type="protein sequence ID" value="CAB1443762.1"/>
    <property type="molecule type" value="Genomic_DNA"/>
</dbReference>
<accession>A0A9N7V697</accession>
<protein>
    <submittedName>
        <fullName evidence="1">Uncharacterized protein</fullName>
    </submittedName>
</protein>
<gene>
    <name evidence="1" type="ORF">PLEPLA_LOCUS31478</name>
</gene>
<evidence type="ECO:0000313" key="2">
    <source>
        <dbReference type="Proteomes" id="UP001153269"/>
    </source>
</evidence>
<dbReference type="AlphaFoldDB" id="A0A9N7V697"/>
<name>A0A9N7V697_PLEPL</name>
<evidence type="ECO:0000313" key="1">
    <source>
        <dbReference type="EMBL" id="CAB1443762.1"/>
    </source>
</evidence>
<proteinExistence type="predicted"/>